<dbReference type="RefSeq" id="WP_131412203.1">
    <property type="nucleotide sequence ID" value="NZ_SJTG01000005.1"/>
</dbReference>
<comment type="caution">
    <text evidence="2">The sequence shown here is derived from an EMBL/GenBank/DDBJ whole genome shotgun (WGS) entry which is preliminary data.</text>
</comment>
<gene>
    <name evidence="2" type="ORF">EZM97_31355</name>
</gene>
<keyword evidence="1" id="KW-0472">Membrane</keyword>
<feature type="transmembrane region" description="Helical" evidence="1">
    <location>
        <begin position="33"/>
        <end position="53"/>
    </location>
</feature>
<keyword evidence="1" id="KW-1133">Transmembrane helix</keyword>
<keyword evidence="3" id="KW-1185">Reference proteome</keyword>
<proteinExistence type="predicted"/>
<reference evidence="2 3" key="1">
    <citation type="submission" date="2019-02" db="EMBL/GenBank/DDBJ databases">
        <title>Dyella amyloliquefaciens sp. nov., isolated from forest soil.</title>
        <authorList>
            <person name="Gao Z.-H."/>
            <person name="Qiu L.-H."/>
        </authorList>
    </citation>
    <scope>NUCLEOTIDE SEQUENCE [LARGE SCALE GENOMIC DNA]</scope>
    <source>
        <strain evidence="2 3">KACC 12747</strain>
    </source>
</reference>
<keyword evidence="1" id="KW-0812">Transmembrane</keyword>
<dbReference type="Proteomes" id="UP000291822">
    <property type="component" value="Unassembled WGS sequence"/>
</dbReference>
<dbReference type="AlphaFoldDB" id="A0A4R0YMT5"/>
<dbReference type="InterPro" id="IPR025489">
    <property type="entry name" value="DUF4381"/>
</dbReference>
<dbReference type="EMBL" id="SJTG01000005">
    <property type="protein sequence ID" value="TCI07109.1"/>
    <property type="molecule type" value="Genomic_DNA"/>
</dbReference>
<protein>
    <submittedName>
        <fullName evidence="2">DUF4381 domain-containing protein</fullName>
    </submittedName>
</protein>
<dbReference type="Pfam" id="PF14316">
    <property type="entry name" value="DUF4381"/>
    <property type="match status" value="1"/>
</dbReference>
<evidence type="ECO:0000313" key="2">
    <source>
        <dbReference type="EMBL" id="TCI07109.1"/>
    </source>
</evidence>
<evidence type="ECO:0000313" key="3">
    <source>
        <dbReference type="Proteomes" id="UP000291822"/>
    </source>
</evidence>
<evidence type="ECO:0000256" key="1">
    <source>
        <dbReference type="SAM" id="Phobius"/>
    </source>
</evidence>
<organism evidence="2 3">
    <name type="scientific">Dyella soli</name>
    <dbReference type="NCBI Taxonomy" id="522319"/>
    <lineage>
        <taxon>Bacteria</taxon>
        <taxon>Pseudomonadati</taxon>
        <taxon>Pseudomonadota</taxon>
        <taxon>Gammaproteobacteria</taxon>
        <taxon>Lysobacterales</taxon>
        <taxon>Rhodanobacteraceae</taxon>
        <taxon>Dyella</taxon>
    </lineage>
</organism>
<name>A0A4R0YMT5_9GAMM</name>
<accession>A0A4R0YMT5</accession>
<sequence>MSSALHMRPPTTGPELRDIHLPPGPSWWPPAPGWWLLALALLALAFTLAWWWGRRHRRRVAEHALSAEVDALLARHRGQPQRLAAGLHQLLRRGALRHDTGAARRQGPQWRNTLAMVPMDAATLDRLMSLESAMYRPDASFDIDATAAATRHWLVLSWRHRQRGKPASKAATPVVAEESPHA</sequence>